<reference evidence="1 2" key="1">
    <citation type="submission" date="2016-02" db="EMBL/GenBank/DDBJ databases">
        <title>Genome analysis of coral dinoflagellate symbionts highlights evolutionary adaptations to a symbiotic lifestyle.</title>
        <authorList>
            <person name="Aranda M."/>
            <person name="Li Y."/>
            <person name="Liew Y.J."/>
            <person name="Baumgarten S."/>
            <person name="Simakov O."/>
            <person name="Wilson M."/>
            <person name="Piel J."/>
            <person name="Ashoor H."/>
            <person name="Bougouffa S."/>
            <person name="Bajic V.B."/>
            <person name="Ryu T."/>
            <person name="Ravasi T."/>
            <person name="Bayer T."/>
            <person name="Micklem G."/>
            <person name="Kim H."/>
            <person name="Bhak J."/>
            <person name="Lajeunesse T.C."/>
            <person name="Voolstra C.R."/>
        </authorList>
    </citation>
    <scope>NUCLEOTIDE SEQUENCE [LARGE SCALE GENOMIC DNA]</scope>
    <source>
        <strain evidence="1 2">CCMP2467</strain>
    </source>
</reference>
<gene>
    <name evidence="1" type="ORF">AK812_SmicGene3809</name>
</gene>
<dbReference type="AlphaFoldDB" id="A0A1Q9EY47"/>
<evidence type="ECO:0000313" key="1">
    <source>
        <dbReference type="EMBL" id="OLQ12292.1"/>
    </source>
</evidence>
<sequence length="425" mass="46825">MGIFKRVLQQQARAQSYGARYLLATQIPQQLNDIFLDAIARYVLLHNLSRDCDEIQNLLIAAPGWAAISTALIIHCVCANASAIEFPGHATEAHRLLYAAARDIMPLKDLPTESVDPITTWMCYFLKNILIQLPSCYMNIISLFNDGKIKSRETANELMKNILNFNDQGNAIRREVRGAVGSYFVVANFLRDKNGGILVGLPTKDPGLDIAMTAVANTGTISQMYTSVPIASKAEHDREAWSYFHDYVRHIDQNYVVVGQHAKNDPFDEANELCMLRFANGYYGSTTVVRIDSPSLKIIKPIVYDAGPQLFKASTIVVHRVSATGDIISIGTMEEEPNMPESKESVTAQDETTIRGQKPVVGIDPHNKAVAFVRRSLPERARGCAQGDVLWTSAGRVPPSASEKKSYLCCSALTKGVQGLGVSYK</sequence>
<dbReference type="OrthoDB" id="417622at2759"/>
<dbReference type="Proteomes" id="UP000186817">
    <property type="component" value="Unassembled WGS sequence"/>
</dbReference>
<organism evidence="1 2">
    <name type="scientific">Symbiodinium microadriaticum</name>
    <name type="common">Dinoflagellate</name>
    <name type="synonym">Zooxanthella microadriatica</name>
    <dbReference type="NCBI Taxonomy" id="2951"/>
    <lineage>
        <taxon>Eukaryota</taxon>
        <taxon>Sar</taxon>
        <taxon>Alveolata</taxon>
        <taxon>Dinophyceae</taxon>
        <taxon>Suessiales</taxon>
        <taxon>Symbiodiniaceae</taxon>
        <taxon>Symbiodinium</taxon>
    </lineage>
</organism>
<name>A0A1Q9EY47_SYMMI</name>
<dbReference type="EMBL" id="LSRX01000045">
    <property type="protein sequence ID" value="OLQ12292.1"/>
    <property type="molecule type" value="Genomic_DNA"/>
</dbReference>
<evidence type="ECO:0000313" key="2">
    <source>
        <dbReference type="Proteomes" id="UP000186817"/>
    </source>
</evidence>
<proteinExistence type="predicted"/>
<protein>
    <submittedName>
        <fullName evidence="1">Uncharacterized protein</fullName>
    </submittedName>
</protein>
<comment type="caution">
    <text evidence="1">The sequence shown here is derived from an EMBL/GenBank/DDBJ whole genome shotgun (WGS) entry which is preliminary data.</text>
</comment>
<accession>A0A1Q9EY47</accession>
<keyword evidence="2" id="KW-1185">Reference proteome</keyword>